<name>A0A1X7A686_9RHOB</name>
<proteinExistence type="predicted"/>
<dbReference type="SUPFAM" id="SSF47413">
    <property type="entry name" value="lambda repressor-like DNA-binding domains"/>
    <property type="match status" value="1"/>
</dbReference>
<evidence type="ECO:0000313" key="4">
    <source>
        <dbReference type="Proteomes" id="UP000194012"/>
    </source>
</evidence>
<dbReference type="PANTHER" id="PTHR46797">
    <property type="entry name" value="HTH-TYPE TRANSCRIPTIONAL REGULATOR"/>
    <property type="match status" value="1"/>
</dbReference>
<dbReference type="PROSITE" id="PS50943">
    <property type="entry name" value="HTH_CROC1"/>
    <property type="match status" value="1"/>
</dbReference>
<protein>
    <submittedName>
        <fullName evidence="3">Anaerobic benzoate catabolism transcriptional regulator</fullName>
    </submittedName>
</protein>
<keyword evidence="4" id="KW-1185">Reference proteome</keyword>
<sequence length="95" mass="10584">MGLRIKELRLARGWTQTDLAEKSRMSRSQLSMIESEARTANTLRLNAIASALDVRIEDLFASPASENQRIAELLQKLSPEDKAALIRFAEALASK</sequence>
<dbReference type="CDD" id="cd00093">
    <property type="entry name" value="HTH_XRE"/>
    <property type="match status" value="1"/>
</dbReference>
<gene>
    <name evidence="3" type="ORF">ROG8370_03452</name>
</gene>
<dbReference type="AlphaFoldDB" id="A0A1X7A686"/>
<dbReference type="EMBL" id="FWFJ01000049">
    <property type="protein sequence ID" value="SLN71717.1"/>
    <property type="molecule type" value="Genomic_DNA"/>
</dbReference>
<dbReference type="GO" id="GO:0003677">
    <property type="term" value="F:DNA binding"/>
    <property type="evidence" value="ECO:0007669"/>
    <property type="project" value="UniProtKB-KW"/>
</dbReference>
<dbReference type="RefSeq" id="WP_085828384.1">
    <property type="nucleotide sequence ID" value="NZ_FWFJ01000049.1"/>
</dbReference>
<evidence type="ECO:0000313" key="3">
    <source>
        <dbReference type="EMBL" id="SLN71717.1"/>
    </source>
</evidence>
<evidence type="ECO:0000256" key="1">
    <source>
        <dbReference type="ARBA" id="ARBA00023125"/>
    </source>
</evidence>
<dbReference type="InterPro" id="IPR050807">
    <property type="entry name" value="TransReg_Diox_bact_type"/>
</dbReference>
<organism evidence="3 4">
    <name type="scientific">Roseovarius gaetbuli</name>
    <dbReference type="NCBI Taxonomy" id="1356575"/>
    <lineage>
        <taxon>Bacteria</taxon>
        <taxon>Pseudomonadati</taxon>
        <taxon>Pseudomonadota</taxon>
        <taxon>Alphaproteobacteria</taxon>
        <taxon>Rhodobacterales</taxon>
        <taxon>Roseobacteraceae</taxon>
        <taxon>Roseovarius</taxon>
    </lineage>
</organism>
<dbReference type="Gene3D" id="1.10.260.40">
    <property type="entry name" value="lambda repressor-like DNA-binding domains"/>
    <property type="match status" value="1"/>
</dbReference>
<keyword evidence="1" id="KW-0238">DNA-binding</keyword>
<dbReference type="GO" id="GO:0003700">
    <property type="term" value="F:DNA-binding transcription factor activity"/>
    <property type="evidence" value="ECO:0007669"/>
    <property type="project" value="TreeGrafter"/>
</dbReference>
<dbReference type="GO" id="GO:0005829">
    <property type="term" value="C:cytosol"/>
    <property type="evidence" value="ECO:0007669"/>
    <property type="project" value="TreeGrafter"/>
</dbReference>
<dbReference type="InterPro" id="IPR010982">
    <property type="entry name" value="Lambda_DNA-bd_dom_sf"/>
</dbReference>
<dbReference type="OrthoDB" id="9803379at2"/>
<accession>A0A1X7A686</accession>
<feature type="domain" description="HTH cro/C1-type" evidence="2">
    <location>
        <begin position="5"/>
        <end position="59"/>
    </location>
</feature>
<reference evidence="4" key="1">
    <citation type="submission" date="2017-03" db="EMBL/GenBank/DDBJ databases">
        <authorList>
            <person name="Rodrigo-Torres L."/>
            <person name="Arahal R.D."/>
            <person name="Lucena T."/>
        </authorList>
    </citation>
    <scope>NUCLEOTIDE SEQUENCE [LARGE SCALE GENOMIC DNA]</scope>
    <source>
        <strain evidence="4">CECT 8370</strain>
    </source>
</reference>
<dbReference type="SMART" id="SM00530">
    <property type="entry name" value="HTH_XRE"/>
    <property type="match status" value="1"/>
</dbReference>
<dbReference type="Pfam" id="PF01381">
    <property type="entry name" value="HTH_3"/>
    <property type="match status" value="1"/>
</dbReference>
<dbReference type="Proteomes" id="UP000194012">
    <property type="component" value="Unassembled WGS sequence"/>
</dbReference>
<evidence type="ECO:0000259" key="2">
    <source>
        <dbReference type="PROSITE" id="PS50943"/>
    </source>
</evidence>
<dbReference type="InterPro" id="IPR001387">
    <property type="entry name" value="Cro/C1-type_HTH"/>
</dbReference>
<dbReference type="PANTHER" id="PTHR46797:SF1">
    <property type="entry name" value="METHYLPHOSPHONATE SYNTHASE"/>
    <property type="match status" value="1"/>
</dbReference>